<dbReference type="PANTHER" id="PTHR10587">
    <property type="entry name" value="GLYCOSYL TRANSFERASE-RELATED"/>
    <property type="match status" value="1"/>
</dbReference>
<protein>
    <submittedName>
        <fullName evidence="2">Polysaccharide deacetylase family protein</fullName>
    </submittedName>
</protein>
<dbReference type="PROSITE" id="PS51677">
    <property type="entry name" value="NODB"/>
    <property type="match status" value="1"/>
</dbReference>
<gene>
    <name evidence="2" type="ORF">ACFO3S_12140</name>
</gene>
<organism evidence="2 3">
    <name type="scientific">Cohnella hongkongensis</name>
    <dbReference type="NCBI Taxonomy" id="178337"/>
    <lineage>
        <taxon>Bacteria</taxon>
        <taxon>Bacillati</taxon>
        <taxon>Bacillota</taxon>
        <taxon>Bacilli</taxon>
        <taxon>Bacillales</taxon>
        <taxon>Paenibacillaceae</taxon>
        <taxon>Cohnella</taxon>
    </lineage>
</organism>
<dbReference type="PANTHER" id="PTHR10587:SF80">
    <property type="entry name" value="CHITOOLIGOSACCHARIDE DEACETYLASE"/>
    <property type="match status" value="1"/>
</dbReference>
<dbReference type="Gene3D" id="3.20.20.370">
    <property type="entry name" value="Glycoside hydrolase/deacetylase"/>
    <property type="match status" value="1"/>
</dbReference>
<evidence type="ECO:0000313" key="2">
    <source>
        <dbReference type="EMBL" id="MFC4598992.1"/>
    </source>
</evidence>
<dbReference type="InterPro" id="IPR002509">
    <property type="entry name" value="NODB_dom"/>
</dbReference>
<reference evidence="3" key="1">
    <citation type="journal article" date="2019" name="Int. J. Syst. Evol. Microbiol.">
        <title>The Global Catalogue of Microorganisms (GCM) 10K type strain sequencing project: providing services to taxonomists for standard genome sequencing and annotation.</title>
        <authorList>
            <consortium name="The Broad Institute Genomics Platform"/>
            <consortium name="The Broad Institute Genome Sequencing Center for Infectious Disease"/>
            <person name="Wu L."/>
            <person name="Ma J."/>
        </authorList>
    </citation>
    <scope>NUCLEOTIDE SEQUENCE [LARGE SCALE GENOMIC DNA]</scope>
    <source>
        <strain evidence="3">CCUG 49571</strain>
    </source>
</reference>
<dbReference type="InterPro" id="IPR050248">
    <property type="entry name" value="Polysacc_deacetylase_ArnD"/>
</dbReference>
<accession>A0ABV9FBH2</accession>
<dbReference type="RefSeq" id="WP_378095924.1">
    <property type="nucleotide sequence ID" value="NZ_JBHSEP010000007.1"/>
</dbReference>
<dbReference type="CDD" id="cd10950">
    <property type="entry name" value="CE4_BsYlxY_like"/>
    <property type="match status" value="1"/>
</dbReference>
<dbReference type="InterPro" id="IPR011330">
    <property type="entry name" value="Glyco_hydro/deAcase_b/a-brl"/>
</dbReference>
<name>A0ABV9FBH2_9BACL</name>
<proteinExistence type="predicted"/>
<feature type="domain" description="NodB homology" evidence="1">
    <location>
        <begin position="141"/>
        <end position="316"/>
    </location>
</feature>
<dbReference type="SUPFAM" id="SSF88713">
    <property type="entry name" value="Glycoside hydrolase/deacetylase"/>
    <property type="match status" value="1"/>
</dbReference>
<comment type="caution">
    <text evidence="2">The sequence shown here is derived from an EMBL/GenBank/DDBJ whole genome shotgun (WGS) entry which is preliminary data.</text>
</comment>
<evidence type="ECO:0000313" key="3">
    <source>
        <dbReference type="Proteomes" id="UP001596028"/>
    </source>
</evidence>
<dbReference type="Pfam" id="PF01522">
    <property type="entry name" value="Polysacc_deac_1"/>
    <property type="match status" value="1"/>
</dbReference>
<dbReference type="Proteomes" id="UP001596028">
    <property type="component" value="Unassembled WGS sequence"/>
</dbReference>
<evidence type="ECO:0000259" key="1">
    <source>
        <dbReference type="PROSITE" id="PS51677"/>
    </source>
</evidence>
<keyword evidence="3" id="KW-1185">Reference proteome</keyword>
<dbReference type="EMBL" id="JBHSEP010000007">
    <property type="protein sequence ID" value="MFC4598992.1"/>
    <property type="molecule type" value="Genomic_DNA"/>
</dbReference>
<sequence length="331" mass="36510">MARKIPVGLLAAMTASLAAVLLAGTYGPIRPFVQTVKLQETSITALTEDKREDELLSWIRSEAPKRSQPPINAVIDRVWKAIPGYDGRVVDIKATYLKAKLLGSTASSGDSFPWVYKTVKPKVSLQDLPVQPIYRGNAAKPAVGLMINVAWGDEYLPAILDVLKEQNVKATFFFDGTWLSKNRETARKIIEQGHEASNHAYTHPDMSKLGAERQRQEIGRTEQLLKQLGVNNVWFAPPSGYYNENTIKVAAEYGLRTVLWTLDTIDWQKPDPSSVVLKVSRKVGPGALILMHPTSTTAGALEGMIAAIKTRGYFPGTVSETLSPERIDVRL</sequence>